<sequence length="759" mass="84899">MSDNENHSLPFTHASTSALDGRQKRHQQHYQAANNLQSDLQSPDTKPPRVNGDSQRPSDFMSRTNDTVPSSSYTQARQPINDAVSSAMHTSNISVSPEFIQLITQNVLQQLQNHQPSATGAQPVQPPTNSLLDQPDTTSSFSGSPTIDRAAVYTPPTPHFGEDFQSENKTVPNMPTISQVGVHGHETAHKRDVSPFGRDSFDSSSASDSESKATQPEPMRRASFDDDDSTVLEKIWGKLFDGQGQGTERLSQFLRGIAVHLIEDYEPKHSIVVTPDKMQKYYADTKLIEHAELYPWEHIFDDKTSSISRLLREPEIKAQHHLVQASLDARPDIPGLTPHGFATWMTLLLKAHPDHEFERLTKTVKEMPINNPDSRRERFPKELSRRQFPTAGDESISAKLSELMAIHCKVHLNSRNNSTVDADLRPGPSSPRSAPPRPTVEDAVDEHERVRPISRQEPASHRPSVSAGEGSAFKARETVLQTDSSRAPSVTSFEEDGSDVPTPQARPIERERKPYVAHPGQGKTYDVNASAEEKSDITLTSNNDIEMRHTKSTSSQQRPRISQPQIAIHQRHPQPGEGADPSYVRTSAGAPDNSSKHKARSNSFYGAESTPCRRTRSNSTYANESNQRYHARRSPSLGKGADFPRASAPDMGNNNTYQPPQSYTSSTGYTHNQPSQDSRYDFRSHPGYEPRDPRYRDNSRDRDFDKDGRMPRPRFQSTSNADGHMFNSPEEYFRMNGPTPTAGGQYPPTSYRERERDGR</sequence>
<gene>
    <name evidence="1" type="ORF">H2198_005807</name>
</gene>
<name>A0ACC3A4T5_9EURO</name>
<protein>
    <submittedName>
        <fullName evidence="1">Uncharacterized protein</fullName>
    </submittedName>
</protein>
<comment type="caution">
    <text evidence="1">The sequence shown here is derived from an EMBL/GenBank/DDBJ whole genome shotgun (WGS) entry which is preliminary data.</text>
</comment>
<keyword evidence="2" id="KW-1185">Reference proteome</keyword>
<reference evidence="1" key="1">
    <citation type="submission" date="2022-10" db="EMBL/GenBank/DDBJ databases">
        <title>Culturing micro-colonial fungi from biological soil crusts in the Mojave desert and describing Neophaeococcomyces mojavensis, and introducing the new genera and species Taxawa tesnikishii.</title>
        <authorList>
            <person name="Kurbessoian T."/>
            <person name="Stajich J.E."/>
        </authorList>
    </citation>
    <scope>NUCLEOTIDE SEQUENCE</scope>
    <source>
        <strain evidence="1">JES_112</strain>
    </source>
</reference>
<evidence type="ECO:0000313" key="1">
    <source>
        <dbReference type="EMBL" id="KAJ9655278.1"/>
    </source>
</evidence>
<proteinExistence type="predicted"/>
<dbReference type="EMBL" id="JAPDRQ010000100">
    <property type="protein sequence ID" value="KAJ9655278.1"/>
    <property type="molecule type" value="Genomic_DNA"/>
</dbReference>
<evidence type="ECO:0000313" key="2">
    <source>
        <dbReference type="Proteomes" id="UP001172386"/>
    </source>
</evidence>
<dbReference type="Proteomes" id="UP001172386">
    <property type="component" value="Unassembled WGS sequence"/>
</dbReference>
<accession>A0ACC3A4T5</accession>
<organism evidence="1 2">
    <name type="scientific">Neophaeococcomyces mojaviensis</name>
    <dbReference type="NCBI Taxonomy" id="3383035"/>
    <lineage>
        <taxon>Eukaryota</taxon>
        <taxon>Fungi</taxon>
        <taxon>Dikarya</taxon>
        <taxon>Ascomycota</taxon>
        <taxon>Pezizomycotina</taxon>
        <taxon>Eurotiomycetes</taxon>
        <taxon>Chaetothyriomycetidae</taxon>
        <taxon>Chaetothyriales</taxon>
        <taxon>Chaetothyriales incertae sedis</taxon>
        <taxon>Neophaeococcomyces</taxon>
    </lineage>
</organism>